<feature type="transmembrane region" description="Helical" evidence="7">
    <location>
        <begin position="166"/>
        <end position="188"/>
    </location>
</feature>
<sequence length="272" mass="29061">MTQPPTYPTPPAGGQPPAAGGFAPPSGPASQGYAVPQQHAPSGQVPPPGWTGPPPPGWAPPPPGWNGPPPPGWAPPPPGWNGPPPAGWTGPPPRPAPTLGPGGQPLATFGDRLLAVLIDGALGMLVVMVLLLPPLLILFWDMAAELTRANPDGTLGPQPVSFLYDFMLPLVLIELGLMVVMLGIYWLYYVEYMKRTGQTFGKRMMKLRIVPLDPTATLDRRMAGRRYAVQYLAAGLLPGLSYLDGLWQLWDKPWQQCLHDKFAGTVVVKVSA</sequence>
<feature type="region of interest" description="Disordered" evidence="6">
    <location>
        <begin position="1"/>
        <end position="103"/>
    </location>
</feature>
<proteinExistence type="predicted"/>
<dbReference type="PANTHER" id="PTHR36115:SF4">
    <property type="entry name" value="MEMBRANE PROTEIN"/>
    <property type="match status" value="1"/>
</dbReference>
<dbReference type="PANTHER" id="PTHR36115">
    <property type="entry name" value="PROLINE-RICH ANTIGEN HOMOLOG-RELATED"/>
    <property type="match status" value="1"/>
</dbReference>
<keyword evidence="5 7" id="KW-0472">Membrane</keyword>
<keyword evidence="3 7" id="KW-0812">Transmembrane</keyword>
<reference evidence="9 10" key="1">
    <citation type="submission" date="2022-10" db="EMBL/GenBank/DDBJ databases">
        <title>The complete genomes of actinobacterial strains from the NBC collection.</title>
        <authorList>
            <person name="Joergensen T.S."/>
            <person name="Alvarez Arevalo M."/>
            <person name="Sterndorff E.B."/>
            <person name="Faurdal D."/>
            <person name="Vuksanovic O."/>
            <person name="Mourched A.-S."/>
            <person name="Charusanti P."/>
            <person name="Shaw S."/>
            <person name="Blin K."/>
            <person name="Weber T."/>
        </authorList>
    </citation>
    <scope>NUCLEOTIDE SEQUENCE [LARGE SCALE GENOMIC DNA]</scope>
    <source>
        <strain evidence="9 10">NBC 01809</strain>
    </source>
</reference>
<feature type="transmembrane region" description="Helical" evidence="7">
    <location>
        <begin position="113"/>
        <end position="140"/>
    </location>
</feature>
<accession>A0ABZ1EM78</accession>
<gene>
    <name evidence="9" type="ORF">OIE14_15435</name>
</gene>
<evidence type="ECO:0000313" key="9">
    <source>
        <dbReference type="EMBL" id="WSA35330.1"/>
    </source>
</evidence>
<evidence type="ECO:0000256" key="1">
    <source>
        <dbReference type="ARBA" id="ARBA00004651"/>
    </source>
</evidence>
<evidence type="ECO:0000256" key="4">
    <source>
        <dbReference type="ARBA" id="ARBA00022989"/>
    </source>
</evidence>
<keyword evidence="2" id="KW-1003">Cell membrane</keyword>
<evidence type="ECO:0000259" key="8">
    <source>
        <dbReference type="Pfam" id="PF06271"/>
    </source>
</evidence>
<dbReference type="RefSeq" id="WP_091626728.1">
    <property type="nucleotide sequence ID" value="NZ_CP109071.1"/>
</dbReference>
<dbReference type="EMBL" id="CP109071">
    <property type="protein sequence ID" value="WSA35330.1"/>
    <property type="molecule type" value="Genomic_DNA"/>
</dbReference>
<feature type="compositionally biased region" description="Pro residues" evidence="6">
    <location>
        <begin position="44"/>
        <end position="98"/>
    </location>
</feature>
<dbReference type="InterPro" id="IPR010432">
    <property type="entry name" value="RDD"/>
</dbReference>
<feature type="domain" description="RDD" evidence="8">
    <location>
        <begin position="107"/>
        <end position="264"/>
    </location>
</feature>
<protein>
    <submittedName>
        <fullName evidence="9">RDD family protein</fullName>
    </submittedName>
</protein>
<evidence type="ECO:0000256" key="5">
    <source>
        <dbReference type="ARBA" id="ARBA00023136"/>
    </source>
</evidence>
<evidence type="ECO:0000256" key="2">
    <source>
        <dbReference type="ARBA" id="ARBA00022475"/>
    </source>
</evidence>
<organism evidence="9 10">
    <name type="scientific">Micromonospora peucetia</name>
    <dbReference type="NCBI Taxonomy" id="47871"/>
    <lineage>
        <taxon>Bacteria</taxon>
        <taxon>Bacillati</taxon>
        <taxon>Actinomycetota</taxon>
        <taxon>Actinomycetes</taxon>
        <taxon>Micromonosporales</taxon>
        <taxon>Micromonosporaceae</taxon>
        <taxon>Micromonospora</taxon>
    </lineage>
</organism>
<feature type="compositionally biased region" description="Pro residues" evidence="6">
    <location>
        <begin position="1"/>
        <end position="14"/>
    </location>
</feature>
<name>A0ABZ1EM78_9ACTN</name>
<dbReference type="Proteomes" id="UP001334804">
    <property type="component" value="Chromosome"/>
</dbReference>
<evidence type="ECO:0000313" key="10">
    <source>
        <dbReference type="Proteomes" id="UP001334804"/>
    </source>
</evidence>
<feature type="transmembrane region" description="Helical" evidence="7">
    <location>
        <begin position="228"/>
        <end position="250"/>
    </location>
</feature>
<evidence type="ECO:0000256" key="3">
    <source>
        <dbReference type="ARBA" id="ARBA00022692"/>
    </source>
</evidence>
<keyword evidence="4 7" id="KW-1133">Transmembrane helix</keyword>
<feature type="compositionally biased region" description="Low complexity" evidence="6">
    <location>
        <begin position="15"/>
        <end position="32"/>
    </location>
</feature>
<keyword evidence="10" id="KW-1185">Reference proteome</keyword>
<comment type="subcellular location">
    <subcellularLocation>
        <location evidence="1">Cell membrane</location>
        <topology evidence="1">Multi-pass membrane protein</topology>
    </subcellularLocation>
</comment>
<evidence type="ECO:0000256" key="7">
    <source>
        <dbReference type="SAM" id="Phobius"/>
    </source>
</evidence>
<dbReference type="InterPro" id="IPR051791">
    <property type="entry name" value="Pra-immunoreactive"/>
</dbReference>
<dbReference type="Pfam" id="PF06271">
    <property type="entry name" value="RDD"/>
    <property type="match status" value="1"/>
</dbReference>
<evidence type="ECO:0000256" key="6">
    <source>
        <dbReference type="SAM" id="MobiDB-lite"/>
    </source>
</evidence>